<dbReference type="AlphaFoldDB" id="A0A6J4HY28"/>
<accession>A0A6J4HY28</accession>
<name>A0A6J4HY28_9PROT</name>
<feature type="region of interest" description="Disordered" evidence="1">
    <location>
        <begin position="1"/>
        <end position="37"/>
    </location>
</feature>
<dbReference type="EMBL" id="CADCTG010000128">
    <property type="protein sequence ID" value="CAA9237168.1"/>
    <property type="molecule type" value="Genomic_DNA"/>
</dbReference>
<evidence type="ECO:0000256" key="1">
    <source>
        <dbReference type="SAM" id="MobiDB-lite"/>
    </source>
</evidence>
<sequence>GRATSSPTPWPRWSAKAWRGCGRSPKRVSADAGWRKRGRRSWTPCSVRWSAAKRTFPRSRPRCSSANCSIWLWRGSSPTPSTAATATWRAGSWSASPAHTPPTRRRSSGTAWRGGARPFPWPTRTPCATRPAAAPTGGGGR</sequence>
<feature type="non-terminal residue" evidence="2">
    <location>
        <position position="141"/>
    </location>
</feature>
<dbReference type="GO" id="GO:0033717">
    <property type="term" value="F:gluconate 2-dehydrogenase (acceptor) activity"/>
    <property type="evidence" value="ECO:0007669"/>
    <property type="project" value="UniProtKB-EC"/>
</dbReference>
<organism evidence="2">
    <name type="scientific">uncultured Acetobacteraceae bacterium</name>
    <dbReference type="NCBI Taxonomy" id="169975"/>
    <lineage>
        <taxon>Bacteria</taxon>
        <taxon>Pseudomonadati</taxon>
        <taxon>Pseudomonadota</taxon>
        <taxon>Alphaproteobacteria</taxon>
        <taxon>Acetobacterales</taxon>
        <taxon>Acetobacteraceae</taxon>
        <taxon>environmental samples</taxon>
    </lineage>
</organism>
<protein>
    <submittedName>
        <fullName evidence="2">Gluconate 2-dehydrogenase, membrane-bound, gamma subunit</fullName>
        <ecNumber evidence="2">1.1.99.3</ecNumber>
    </submittedName>
</protein>
<feature type="non-terminal residue" evidence="2">
    <location>
        <position position="1"/>
    </location>
</feature>
<evidence type="ECO:0000313" key="2">
    <source>
        <dbReference type="EMBL" id="CAA9237168.1"/>
    </source>
</evidence>
<feature type="region of interest" description="Disordered" evidence="1">
    <location>
        <begin position="79"/>
        <end position="141"/>
    </location>
</feature>
<feature type="compositionally biased region" description="Low complexity" evidence="1">
    <location>
        <begin position="122"/>
        <end position="135"/>
    </location>
</feature>
<gene>
    <name evidence="2" type="ORF">AVDCRST_MAG08-1420</name>
</gene>
<keyword evidence="2" id="KW-0560">Oxidoreductase</keyword>
<proteinExistence type="predicted"/>
<dbReference type="EC" id="1.1.99.3" evidence="2"/>
<reference evidence="2" key="1">
    <citation type="submission" date="2020-02" db="EMBL/GenBank/DDBJ databases">
        <authorList>
            <person name="Meier V. D."/>
        </authorList>
    </citation>
    <scope>NUCLEOTIDE SEQUENCE</scope>
    <source>
        <strain evidence="2">AVDCRST_MAG08</strain>
    </source>
</reference>